<dbReference type="EMBL" id="CP066308">
    <property type="protein sequence ID" value="QQE72607.1"/>
    <property type="molecule type" value="Genomic_DNA"/>
</dbReference>
<dbReference type="GO" id="GO:0005886">
    <property type="term" value="C:plasma membrane"/>
    <property type="evidence" value="ECO:0007669"/>
    <property type="project" value="UniProtKB-SubCell"/>
</dbReference>
<dbReference type="PANTHER" id="PTHR12677:SF55">
    <property type="entry name" value="UNDECAPRENYL PHOSPHATE TRANSPORTER SAOUHSC_00901-RELATED"/>
    <property type="match status" value="1"/>
</dbReference>
<dbReference type="Proteomes" id="UP000595847">
    <property type="component" value="Chromosome"/>
</dbReference>
<keyword evidence="4 6" id="KW-1133">Transmembrane helix</keyword>
<keyword evidence="2 6" id="KW-1003">Cell membrane</keyword>
<evidence type="ECO:0000313" key="8">
    <source>
        <dbReference type="EMBL" id="QQE72607.1"/>
    </source>
</evidence>
<comment type="similarity">
    <text evidence="6">Belongs to the TVP38/TMEM64 family.</text>
</comment>
<dbReference type="RefSeq" id="WP_198826240.1">
    <property type="nucleotide sequence ID" value="NZ_CP066308.1"/>
</dbReference>
<dbReference type="Proteomes" id="UP000677234">
    <property type="component" value="Chromosome"/>
</dbReference>
<dbReference type="KEGG" id="bcop:JD108_11525"/>
<dbReference type="InterPro" id="IPR015414">
    <property type="entry name" value="TMEM64"/>
</dbReference>
<evidence type="ECO:0000256" key="4">
    <source>
        <dbReference type="ARBA" id="ARBA00022989"/>
    </source>
</evidence>
<reference evidence="8 10" key="1">
    <citation type="submission" date="2020-12" db="EMBL/GenBank/DDBJ databases">
        <title>strain FJAT-54423T represents a novel species of the genus Brevibacillus.</title>
        <authorList>
            <person name="Tang R."/>
        </authorList>
    </citation>
    <scope>NUCLEOTIDE SEQUENCE [LARGE SCALE GENOMIC DNA]</scope>
    <source>
        <strain evidence="8 10">FJAT-54423</strain>
    </source>
</reference>
<evidence type="ECO:0000256" key="1">
    <source>
        <dbReference type="ARBA" id="ARBA00004651"/>
    </source>
</evidence>
<keyword evidence="5 6" id="KW-0472">Membrane</keyword>
<evidence type="ECO:0000256" key="5">
    <source>
        <dbReference type="ARBA" id="ARBA00023136"/>
    </source>
</evidence>
<evidence type="ECO:0000313" key="10">
    <source>
        <dbReference type="Proteomes" id="UP000595847"/>
    </source>
</evidence>
<comment type="caution">
    <text evidence="6">Lacks conserved residue(s) required for the propagation of feature annotation.</text>
</comment>
<name>A0A7T5EH97_9BACL</name>
<reference evidence="9" key="2">
    <citation type="submission" date="2021-04" db="EMBL/GenBank/DDBJ databases">
        <title>Brevibacillus composti FJAT-54423, complete genome.</title>
        <authorList>
            <person name="Tang R."/>
        </authorList>
    </citation>
    <scope>NUCLEOTIDE SEQUENCE</scope>
    <source>
        <strain evidence="9">FJAT-54424</strain>
    </source>
</reference>
<dbReference type="AlphaFoldDB" id="A0A7T5EH97"/>
<evidence type="ECO:0000256" key="6">
    <source>
        <dbReference type="RuleBase" id="RU366058"/>
    </source>
</evidence>
<organism evidence="8 10">
    <name type="scientific">Brevibacillus composti</name>
    <dbReference type="NCBI Taxonomy" id="2796470"/>
    <lineage>
        <taxon>Bacteria</taxon>
        <taxon>Bacillati</taxon>
        <taxon>Bacillota</taxon>
        <taxon>Bacilli</taxon>
        <taxon>Bacillales</taxon>
        <taxon>Paenibacillaceae</taxon>
        <taxon>Brevibacillus</taxon>
    </lineage>
</organism>
<protein>
    <recommendedName>
        <fullName evidence="6">TVP38/TMEM64 family membrane protein</fullName>
    </recommendedName>
</protein>
<feature type="domain" description="VTT" evidence="7">
    <location>
        <begin position="38"/>
        <end position="157"/>
    </location>
</feature>
<feature type="transmembrane region" description="Helical" evidence="6">
    <location>
        <begin position="19"/>
        <end position="42"/>
    </location>
</feature>
<evidence type="ECO:0000256" key="3">
    <source>
        <dbReference type="ARBA" id="ARBA00022692"/>
    </source>
</evidence>
<comment type="subcellular location">
    <subcellularLocation>
        <location evidence="1 6">Cell membrane</location>
        <topology evidence="1 6">Multi-pass membrane protein</topology>
    </subcellularLocation>
</comment>
<dbReference type="InterPro" id="IPR032816">
    <property type="entry name" value="VTT_dom"/>
</dbReference>
<sequence length="192" mass="21007">MIGSELVVSTSEWIRSWGVLAIVASLLINVLISVAGFLPSLFLSAANAVVFGLWGGFLISLAGEILGATVSFLLYRWGISRSAKLQKVSDTRLFKRLAEMSRSRRLLTLILLRINPLIPSGVVNVGASFARIPFGDFFLATVIGKTPSLVLETFIGHDLVFLSENKYRLIIAVLLAAGVLVLFKWTEKKEEV</sequence>
<accession>A0A7T5EH97</accession>
<evidence type="ECO:0000313" key="9">
    <source>
        <dbReference type="EMBL" id="QUO39684.1"/>
    </source>
</evidence>
<evidence type="ECO:0000259" key="7">
    <source>
        <dbReference type="Pfam" id="PF09335"/>
    </source>
</evidence>
<keyword evidence="3 6" id="KW-0812">Transmembrane</keyword>
<gene>
    <name evidence="8" type="ORF">JD108_11525</name>
    <name evidence="9" type="ORF">KDJ56_11470</name>
</gene>
<keyword evidence="11" id="KW-1185">Reference proteome</keyword>
<dbReference type="Pfam" id="PF09335">
    <property type="entry name" value="VTT_dom"/>
    <property type="match status" value="1"/>
</dbReference>
<dbReference type="PANTHER" id="PTHR12677">
    <property type="entry name" value="GOLGI APPARATUS MEMBRANE PROTEIN TVP38-RELATED"/>
    <property type="match status" value="1"/>
</dbReference>
<evidence type="ECO:0000313" key="11">
    <source>
        <dbReference type="Proteomes" id="UP000677234"/>
    </source>
</evidence>
<dbReference type="EMBL" id="CP073708">
    <property type="protein sequence ID" value="QUO39684.1"/>
    <property type="molecule type" value="Genomic_DNA"/>
</dbReference>
<feature type="transmembrane region" description="Helical" evidence="6">
    <location>
        <begin position="106"/>
        <end position="130"/>
    </location>
</feature>
<proteinExistence type="inferred from homology"/>
<evidence type="ECO:0000256" key="2">
    <source>
        <dbReference type="ARBA" id="ARBA00022475"/>
    </source>
</evidence>
<feature type="transmembrane region" description="Helical" evidence="6">
    <location>
        <begin position="167"/>
        <end position="186"/>
    </location>
</feature>
<feature type="transmembrane region" description="Helical" evidence="6">
    <location>
        <begin position="48"/>
        <end position="75"/>
    </location>
</feature>